<gene>
    <name evidence="1" type="ORF">PGTG_21960</name>
</gene>
<dbReference type="OrthoDB" id="10443737at2759"/>
<dbReference type="VEuPathDB" id="FungiDB:PGTG_21960"/>
<accession>H6QSY6</accession>
<reference evidence="2" key="1">
    <citation type="journal article" date="2011" name="Proc. Natl. Acad. Sci. U.S.A.">
        <title>Obligate biotrophy features unraveled by the genomic analysis of rust fungi.</title>
        <authorList>
            <person name="Duplessis S."/>
            <person name="Cuomo C.A."/>
            <person name="Lin Y.-C."/>
            <person name="Aerts A."/>
            <person name="Tisserant E."/>
            <person name="Veneault-Fourrey C."/>
            <person name="Joly D.L."/>
            <person name="Hacquard S."/>
            <person name="Amselem J."/>
            <person name="Cantarel B.L."/>
            <person name="Chiu R."/>
            <person name="Coutinho P.M."/>
            <person name="Feau N."/>
            <person name="Field M."/>
            <person name="Frey P."/>
            <person name="Gelhaye E."/>
            <person name="Goldberg J."/>
            <person name="Grabherr M.G."/>
            <person name="Kodira C.D."/>
            <person name="Kohler A."/>
            <person name="Kuees U."/>
            <person name="Lindquist E.A."/>
            <person name="Lucas S.M."/>
            <person name="Mago R."/>
            <person name="Mauceli E."/>
            <person name="Morin E."/>
            <person name="Murat C."/>
            <person name="Pangilinan J.L."/>
            <person name="Park R."/>
            <person name="Pearson M."/>
            <person name="Quesneville H."/>
            <person name="Rouhier N."/>
            <person name="Sakthikumar S."/>
            <person name="Salamov A.A."/>
            <person name="Schmutz J."/>
            <person name="Selles B."/>
            <person name="Shapiro H."/>
            <person name="Tanguay P."/>
            <person name="Tuskan G.A."/>
            <person name="Henrissat B."/>
            <person name="Van de Peer Y."/>
            <person name="Rouze P."/>
            <person name="Ellis J.G."/>
            <person name="Dodds P.N."/>
            <person name="Schein J.E."/>
            <person name="Zhong S."/>
            <person name="Hamelin R.C."/>
            <person name="Grigoriev I.V."/>
            <person name="Szabo L.J."/>
            <person name="Martin F."/>
        </authorList>
    </citation>
    <scope>NUCLEOTIDE SEQUENCE [LARGE SCALE GENOMIC DNA]</scope>
    <source>
        <strain evidence="2">CRL 75-36-700-3 / race SCCL</strain>
    </source>
</reference>
<dbReference type="RefSeq" id="XP_003889375.1">
    <property type="nucleotide sequence ID" value="XM_003889326.1"/>
</dbReference>
<keyword evidence="2" id="KW-1185">Reference proteome</keyword>
<dbReference type="HOGENOM" id="CLU_2655669_0_0_1"/>
<dbReference type="InParanoid" id="H6QSY6"/>
<dbReference type="AlphaFoldDB" id="H6QSY6"/>
<dbReference type="KEGG" id="pgr:PGTG_21960"/>
<organism evidence="1 2">
    <name type="scientific">Puccinia graminis f. sp. tritici (strain CRL 75-36-700-3 / race SCCL)</name>
    <name type="common">Black stem rust fungus</name>
    <dbReference type="NCBI Taxonomy" id="418459"/>
    <lineage>
        <taxon>Eukaryota</taxon>
        <taxon>Fungi</taxon>
        <taxon>Dikarya</taxon>
        <taxon>Basidiomycota</taxon>
        <taxon>Pucciniomycotina</taxon>
        <taxon>Pucciniomycetes</taxon>
        <taxon>Pucciniales</taxon>
        <taxon>Pucciniaceae</taxon>
        <taxon>Puccinia</taxon>
    </lineage>
</organism>
<dbReference type="Proteomes" id="UP000008783">
    <property type="component" value="Unassembled WGS sequence"/>
</dbReference>
<protein>
    <submittedName>
        <fullName evidence="1">Uncharacterized protein</fullName>
    </submittedName>
</protein>
<dbReference type="GeneID" id="13540719"/>
<evidence type="ECO:0000313" key="1">
    <source>
        <dbReference type="EMBL" id="EHS63944.1"/>
    </source>
</evidence>
<sequence length="76" mass="8540">MVFSCLRVNPNQPKPLKCIKQTASNSIEAMPLLISQSALTNCLNTDDHPKIKNHCCHSYYPIDLHFQCRPCNSGLP</sequence>
<proteinExistence type="predicted"/>
<name>H6QSY6_PUCGT</name>
<dbReference type="EMBL" id="DS178302">
    <property type="protein sequence ID" value="EHS63944.1"/>
    <property type="molecule type" value="Genomic_DNA"/>
</dbReference>
<evidence type="ECO:0000313" key="2">
    <source>
        <dbReference type="Proteomes" id="UP000008783"/>
    </source>
</evidence>